<protein>
    <submittedName>
        <fullName evidence="1">Uncharacterized protein</fullName>
    </submittedName>
</protein>
<evidence type="ECO:0000313" key="1">
    <source>
        <dbReference type="EMBL" id="KKM23791.1"/>
    </source>
</evidence>
<name>A0A0F9I836_9ZZZZ</name>
<organism evidence="1">
    <name type="scientific">marine sediment metagenome</name>
    <dbReference type="NCBI Taxonomy" id="412755"/>
    <lineage>
        <taxon>unclassified sequences</taxon>
        <taxon>metagenomes</taxon>
        <taxon>ecological metagenomes</taxon>
    </lineage>
</organism>
<accession>A0A0F9I836</accession>
<reference evidence="1" key="1">
    <citation type="journal article" date="2015" name="Nature">
        <title>Complex archaea that bridge the gap between prokaryotes and eukaryotes.</title>
        <authorList>
            <person name="Spang A."/>
            <person name="Saw J.H."/>
            <person name="Jorgensen S.L."/>
            <person name="Zaremba-Niedzwiedzka K."/>
            <person name="Martijn J."/>
            <person name="Lind A.E."/>
            <person name="van Eijk R."/>
            <person name="Schleper C."/>
            <person name="Guy L."/>
            <person name="Ettema T.J."/>
        </authorList>
    </citation>
    <scope>NUCLEOTIDE SEQUENCE</scope>
</reference>
<comment type="caution">
    <text evidence="1">The sequence shown here is derived from an EMBL/GenBank/DDBJ whole genome shotgun (WGS) entry which is preliminary data.</text>
</comment>
<dbReference type="EMBL" id="LAZR01013052">
    <property type="protein sequence ID" value="KKM23791.1"/>
    <property type="molecule type" value="Genomic_DNA"/>
</dbReference>
<gene>
    <name evidence="1" type="ORF">LCGC14_1611590</name>
</gene>
<proteinExistence type="predicted"/>
<dbReference type="AlphaFoldDB" id="A0A0F9I836"/>
<sequence>MDDLEHMSSILHNIAAHAALLPDSEPSRAIVGEAQTGIELLDIKAASKAKETQWVRKEKA</sequence>